<gene>
    <name evidence="2" type="ORF">FNF27_02613</name>
</gene>
<feature type="region of interest" description="Disordered" evidence="1">
    <location>
        <begin position="62"/>
        <end position="82"/>
    </location>
</feature>
<dbReference type="GO" id="GO:0003676">
    <property type="term" value="F:nucleic acid binding"/>
    <property type="evidence" value="ECO:0007669"/>
    <property type="project" value="InterPro"/>
</dbReference>
<feature type="compositionally biased region" description="Low complexity" evidence="1">
    <location>
        <begin position="193"/>
        <end position="214"/>
    </location>
</feature>
<dbReference type="Gene3D" id="3.30.1370.50">
    <property type="entry name" value="R3H-like domain"/>
    <property type="match status" value="1"/>
</dbReference>
<feature type="compositionally biased region" description="Low complexity" evidence="1">
    <location>
        <begin position="508"/>
        <end position="521"/>
    </location>
</feature>
<proteinExistence type="predicted"/>
<feature type="compositionally biased region" description="Basic and acidic residues" evidence="1">
    <location>
        <begin position="385"/>
        <end position="394"/>
    </location>
</feature>
<feature type="region of interest" description="Disordered" evidence="1">
    <location>
        <begin position="295"/>
        <end position="328"/>
    </location>
</feature>
<accession>A0A5A8EEE6</accession>
<feature type="compositionally biased region" description="Basic and acidic residues" evidence="1">
    <location>
        <begin position="492"/>
        <end position="507"/>
    </location>
</feature>
<name>A0A5A8EEE6_CAFRO</name>
<evidence type="ECO:0000313" key="2">
    <source>
        <dbReference type="EMBL" id="KAA0175892.1"/>
    </source>
</evidence>
<dbReference type="Proteomes" id="UP000322899">
    <property type="component" value="Unassembled WGS sequence"/>
</dbReference>
<evidence type="ECO:0000256" key="1">
    <source>
        <dbReference type="SAM" id="MobiDB-lite"/>
    </source>
</evidence>
<dbReference type="EMBL" id="VLTO01000011">
    <property type="protein sequence ID" value="KAA0175892.1"/>
    <property type="molecule type" value="Genomic_DNA"/>
</dbReference>
<organism evidence="2 3">
    <name type="scientific">Cafeteria roenbergensis</name>
    <name type="common">Marine flagellate</name>
    <dbReference type="NCBI Taxonomy" id="33653"/>
    <lineage>
        <taxon>Eukaryota</taxon>
        <taxon>Sar</taxon>
        <taxon>Stramenopiles</taxon>
        <taxon>Bigyra</taxon>
        <taxon>Opalozoa</taxon>
        <taxon>Bicosoecida</taxon>
        <taxon>Cafeteriaceae</taxon>
        <taxon>Cafeteria</taxon>
    </lineage>
</organism>
<dbReference type="InterPro" id="IPR036867">
    <property type="entry name" value="R3H_dom_sf"/>
</dbReference>
<comment type="caution">
    <text evidence="2">The sequence shown here is derived from an EMBL/GenBank/DDBJ whole genome shotgun (WGS) entry which is preliminary data.</text>
</comment>
<feature type="compositionally biased region" description="Polar residues" evidence="1">
    <location>
        <begin position="523"/>
        <end position="533"/>
    </location>
</feature>
<protein>
    <recommendedName>
        <fullName evidence="4">R3H domain-containing protein</fullName>
    </recommendedName>
</protein>
<feature type="compositionally biased region" description="Pro residues" evidence="1">
    <location>
        <begin position="305"/>
        <end position="324"/>
    </location>
</feature>
<evidence type="ECO:0000313" key="3">
    <source>
        <dbReference type="Proteomes" id="UP000322899"/>
    </source>
</evidence>
<reference evidence="2 3" key="1">
    <citation type="submission" date="2019-07" db="EMBL/GenBank/DDBJ databases">
        <title>Genomes of Cafeteria roenbergensis.</title>
        <authorList>
            <person name="Fischer M.G."/>
            <person name="Hackl T."/>
            <person name="Roman M."/>
        </authorList>
    </citation>
    <scope>NUCLEOTIDE SEQUENCE [LARGE SCALE GENOMIC DNA]</scope>
    <source>
        <strain evidence="2 3">E4-10P</strain>
    </source>
</reference>
<evidence type="ECO:0008006" key="4">
    <source>
        <dbReference type="Google" id="ProtNLM"/>
    </source>
</evidence>
<dbReference type="AlphaFoldDB" id="A0A5A8EEE6"/>
<feature type="region of interest" description="Disordered" evidence="1">
    <location>
        <begin position="370"/>
        <end position="533"/>
    </location>
</feature>
<sequence>MDRELGGRAGLVIDGQSHDLEVGARKLIEALGKQAEREWLLKEEAKCQSLVEEGLAIIASGGEVNGPDERAGGAGASEAGSGAADSAEALAVGGKLLTRDSSILNAYKRMLIHKLADRFRLRRVTFKGAGGGGRAARGSDPAPTAIIRLVFSPHESRLPPETLEELEASVGYVAPVAPRRRRSDADDSEAVMGRSSSRGGAEGRSGSVSSGAGRSDAREDGSRRGDGHAAWDGSDDGGGSAGRRGRRRRRTRRAQRGGPEAEAPRGHAFAPSHHYGQGISYAHARAPPQSRHLGGFHQRPAAQAMPPPAGYRGGHPPPPPPPMMAPMAPSATASAEIAAAYYQGVTAGRRFISQSQPVPAGDWAAQYAHPGAAQPRYQPHGGGSARDHLPRGAEEDWDLTQARLADAAAKRATAELEADDPAPKLQPPRRRSPTSAAGHAAYRSGGGLQPVGERSAALRMTYSAPDVWHRSQPGPSEHSRSFGAMVGADVRPAVDRPAHRHTPRDPEAGAGSDAASGNAVAMTVSSESSLHED</sequence>
<feature type="region of interest" description="Disordered" evidence="1">
    <location>
        <begin position="177"/>
        <end position="274"/>
    </location>
</feature>
<feature type="compositionally biased region" description="Basic residues" evidence="1">
    <location>
        <begin position="243"/>
        <end position="255"/>
    </location>
</feature>
<feature type="compositionally biased region" description="Basic and acidic residues" evidence="1">
    <location>
        <begin position="215"/>
        <end position="229"/>
    </location>
</feature>